<feature type="compositionally biased region" description="Basic and acidic residues" evidence="5">
    <location>
        <begin position="575"/>
        <end position="599"/>
    </location>
</feature>
<feature type="region of interest" description="Disordered" evidence="5">
    <location>
        <begin position="615"/>
        <end position="659"/>
    </location>
</feature>
<feature type="compositionally biased region" description="Polar residues" evidence="5">
    <location>
        <begin position="628"/>
        <end position="639"/>
    </location>
</feature>
<dbReference type="AlphaFoldDB" id="A0A9P9WEU9"/>
<dbReference type="Gene3D" id="3.40.720.10">
    <property type="entry name" value="Alkaline Phosphatase, subunit A"/>
    <property type="match status" value="1"/>
</dbReference>
<evidence type="ECO:0000313" key="8">
    <source>
        <dbReference type="Proteomes" id="UP000829685"/>
    </source>
</evidence>
<dbReference type="Pfam" id="PF00884">
    <property type="entry name" value="Sulfatase"/>
    <property type="match status" value="1"/>
</dbReference>
<dbReference type="GO" id="GO:0046872">
    <property type="term" value="F:metal ion binding"/>
    <property type="evidence" value="ECO:0007669"/>
    <property type="project" value="UniProtKB-KW"/>
</dbReference>
<dbReference type="InterPro" id="IPR000917">
    <property type="entry name" value="Sulfatase_N"/>
</dbReference>
<evidence type="ECO:0000256" key="5">
    <source>
        <dbReference type="SAM" id="MobiDB-lite"/>
    </source>
</evidence>
<evidence type="ECO:0000256" key="2">
    <source>
        <dbReference type="ARBA" id="ARBA00022723"/>
    </source>
</evidence>
<dbReference type="InterPro" id="IPR017850">
    <property type="entry name" value="Alkaline_phosphatase_core_sf"/>
</dbReference>
<feature type="region of interest" description="Disordered" evidence="5">
    <location>
        <begin position="960"/>
        <end position="983"/>
    </location>
</feature>
<dbReference type="Gene3D" id="3.30.1120.10">
    <property type="match status" value="1"/>
</dbReference>
<keyword evidence="2" id="KW-0479">Metal-binding</keyword>
<dbReference type="GO" id="GO:0004065">
    <property type="term" value="F:arylsulfatase activity"/>
    <property type="evidence" value="ECO:0007669"/>
    <property type="project" value="TreeGrafter"/>
</dbReference>
<evidence type="ECO:0000259" key="6">
    <source>
        <dbReference type="Pfam" id="PF00884"/>
    </source>
</evidence>
<feature type="compositionally biased region" description="Basic and acidic residues" evidence="5">
    <location>
        <begin position="960"/>
        <end position="979"/>
    </location>
</feature>
<keyword evidence="3" id="KW-0378">Hydrolase</keyword>
<proteinExistence type="inferred from homology"/>
<dbReference type="EMBL" id="JAFIMR010000033">
    <property type="protein sequence ID" value="KAI1859780.1"/>
    <property type="molecule type" value="Genomic_DNA"/>
</dbReference>
<evidence type="ECO:0000313" key="7">
    <source>
        <dbReference type="EMBL" id="KAI1859780.1"/>
    </source>
</evidence>
<dbReference type="PANTHER" id="PTHR42693">
    <property type="entry name" value="ARYLSULFATASE FAMILY MEMBER"/>
    <property type="match status" value="1"/>
</dbReference>
<name>A0A9P9WEU9_9PEZI</name>
<feature type="compositionally biased region" description="Polar residues" evidence="5">
    <location>
        <begin position="869"/>
        <end position="878"/>
    </location>
</feature>
<dbReference type="PROSITE" id="PS00149">
    <property type="entry name" value="SULFATASE_2"/>
    <property type="match status" value="1"/>
</dbReference>
<accession>A0A9P9WEU9</accession>
<protein>
    <recommendedName>
        <fullName evidence="6">Sulfatase N-terminal domain-containing protein</fullName>
    </recommendedName>
</protein>
<gene>
    <name evidence="7" type="ORF">JX265_010229</name>
</gene>
<comment type="similarity">
    <text evidence="1">Belongs to the sulfatase family.</text>
</comment>
<dbReference type="InterPro" id="IPR050738">
    <property type="entry name" value="Sulfatase"/>
</dbReference>
<keyword evidence="4" id="KW-0106">Calcium</keyword>
<feature type="domain" description="Sulfatase N-terminal" evidence="6">
    <location>
        <begin position="8"/>
        <end position="436"/>
    </location>
</feature>
<sequence length="1020" mass="113046">MEVRGKKPNFLIVVADDLGFSDTSPYGGEIDTPNLQRLADEGLRMTGFHTAASCSPTRAMLLSGTDAHIAGLGCMAEKIKKSPEIFRGKPGYEGYLNHRVAALPEILQDAGYFTFMSGKWHLGLKKELSPSARGFTKVLSSLPGAGNHYNHEPQLYGIKEKPTAIFKGDGIWMQDDKFINGSRDLPKDFYSSDTFTDYFLQFLEGRTDEQKEQPFLGYLAFTAPHWPLQAPAKVVRKYKGKYDDGPVALRDRRLKSLVERGLVPPNVEAAPLHTLGTTPWEDLTEDERRRSSRTMEVYAAMVDLIDVNIGRVLDHLEQSGELDDTFIVFMSDNGAEGQLLEAIPILAGYTLEDMVKKFYDNSLGNIGNHNSFVWYGPQWAGAATAPARGAKSYTTEGGIHCPCIIRYPPILKAKGTITDEFTTVMDILPTILELAGLEQPERVFHGREVVPIRGKSWLQLLSDPSNQEIVVYRPDDIVGWEQLGMAAVRVGNWKALFIPPPRGPGRWELYDLTTDLGEVNDLAGKEPQKLKEMLAHYETYYQETGMFDSYTMFQEAMRQKKLAGASASGSRKRKALDILERENIKPQDSRAEEGKDSKTWLDQTTATKGYLDHWPNKLAASRKPPSATPTVPQVQSYQGPGSPVRFFRRRNAGQPDWTSTKARGRLDAALLSDLITDLEYTHAAQHAKGHLRFPDLCLRTAAAPLLQIELEKQHRQHPMPSVTHAESPTLTSGKKRRWDDNAELQMPLYAALDNSTPSGAPAADLPSLYSYTSPTNPGAQDYEVNNDRLVFHRTSPNKGGPVPNSLLGLQRKIRPLASAKRLRVLDDEENQHYDAAVGAQGWQRALSSSGQADYSTPPISPQMRPVASTERTTSSTMLSPCHICHRKPTKKSDLDSFADCEGCGERTCYVCIRQCQGWDSTTSRASPGHEAQRQRQQQQQQEAADEALSRSFTMHDVDDAVEDQESHGPRSGTNRERDSGGTSGWNAKGHCSVICSRCCVERGSEGDVVCLGCLAGIEGA</sequence>
<feature type="region of interest" description="Disordered" evidence="5">
    <location>
        <begin position="713"/>
        <end position="734"/>
    </location>
</feature>
<reference evidence="7" key="1">
    <citation type="submission" date="2021-03" db="EMBL/GenBank/DDBJ databases">
        <title>Revisited historic fungal species revealed as producer of novel bioactive compounds through whole genome sequencing and comparative genomics.</title>
        <authorList>
            <person name="Vignolle G.A."/>
            <person name="Hochenegger N."/>
            <person name="Mach R.L."/>
            <person name="Mach-Aigner A.R."/>
            <person name="Javad Rahimi M."/>
            <person name="Salim K.A."/>
            <person name="Chan C.M."/>
            <person name="Lim L.B.L."/>
            <person name="Cai F."/>
            <person name="Druzhinina I.S."/>
            <person name="U'Ren J.M."/>
            <person name="Derntl C."/>
        </authorList>
    </citation>
    <scope>NUCLEOTIDE SEQUENCE</scope>
    <source>
        <strain evidence="7">TUCIM 5799</strain>
    </source>
</reference>
<keyword evidence="8" id="KW-1185">Reference proteome</keyword>
<evidence type="ECO:0000256" key="3">
    <source>
        <dbReference type="ARBA" id="ARBA00022801"/>
    </source>
</evidence>
<feature type="region of interest" description="Disordered" evidence="5">
    <location>
        <begin position="922"/>
        <end position="948"/>
    </location>
</feature>
<feature type="region of interest" description="Disordered" evidence="5">
    <location>
        <begin position="848"/>
        <end position="878"/>
    </location>
</feature>
<dbReference type="Proteomes" id="UP000829685">
    <property type="component" value="Unassembled WGS sequence"/>
</dbReference>
<feature type="region of interest" description="Disordered" evidence="5">
    <location>
        <begin position="562"/>
        <end position="601"/>
    </location>
</feature>
<comment type="caution">
    <text evidence="7">The sequence shown here is derived from an EMBL/GenBank/DDBJ whole genome shotgun (WGS) entry which is preliminary data.</text>
</comment>
<dbReference type="SUPFAM" id="SSF53649">
    <property type="entry name" value="Alkaline phosphatase-like"/>
    <property type="match status" value="1"/>
</dbReference>
<dbReference type="PANTHER" id="PTHR42693:SF33">
    <property type="entry name" value="ARYLSULFATASE"/>
    <property type="match status" value="1"/>
</dbReference>
<evidence type="ECO:0000256" key="4">
    <source>
        <dbReference type="ARBA" id="ARBA00022837"/>
    </source>
</evidence>
<dbReference type="CDD" id="cd16025">
    <property type="entry name" value="PAS_like"/>
    <property type="match status" value="1"/>
</dbReference>
<evidence type="ECO:0000256" key="1">
    <source>
        <dbReference type="ARBA" id="ARBA00008779"/>
    </source>
</evidence>
<organism evidence="7 8">
    <name type="scientific">Neoarthrinium moseri</name>
    <dbReference type="NCBI Taxonomy" id="1658444"/>
    <lineage>
        <taxon>Eukaryota</taxon>
        <taxon>Fungi</taxon>
        <taxon>Dikarya</taxon>
        <taxon>Ascomycota</taxon>
        <taxon>Pezizomycotina</taxon>
        <taxon>Sordariomycetes</taxon>
        <taxon>Xylariomycetidae</taxon>
        <taxon>Amphisphaeriales</taxon>
        <taxon>Apiosporaceae</taxon>
        <taxon>Neoarthrinium</taxon>
    </lineage>
</organism>
<dbReference type="InterPro" id="IPR024607">
    <property type="entry name" value="Sulfatase_CS"/>
</dbReference>